<dbReference type="InParanoid" id="G7E881"/>
<dbReference type="GO" id="GO:0031314">
    <property type="term" value="C:extrinsic component of mitochondrial inner membrane"/>
    <property type="evidence" value="ECO:0007669"/>
    <property type="project" value="UniProtKB-UniRule"/>
</dbReference>
<reference evidence="8 9" key="2">
    <citation type="journal article" date="2012" name="Open Biol.">
        <title>Characteristics of nucleosomes and linker DNA regions on the genome of the basidiomycete Mixia osmundae revealed by mono- and dinucleosome mapping.</title>
        <authorList>
            <person name="Nishida H."/>
            <person name="Kondo S."/>
            <person name="Matsumoto T."/>
            <person name="Suzuki Y."/>
            <person name="Yoshikawa H."/>
            <person name="Taylor T.D."/>
            <person name="Sugiyama J."/>
        </authorList>
    </citation>
    <scope>NUCLEOTIDE SEQUENCE [LARGE SCALE GENOMIC DNA]</scope>
    <source>
        <strain evidence="9">CBS 9802 / IAM 14324 / JCM 22182 / KY 12970</strain>
    </source>
</reference>
<proteinExistence type="inferred from homology"/>
<keyword evidence="1 7" id="KW-0831">Ubiquinone biosynthesis</keyword>
<feature type="binding site" evidence="7">
    <location>
        <position position="153"/>
    </location>
    <ligand>
        <name>Zn(2+)</name>
        <dbReference type="ChEBI" id="CHEBI:29105"/>
    </ligand>
</feature>
<dbReference type="Proteomes" id="UP000009131">
    <property type="component" value="Unassembled WGS sequence"/>
</dbReference>
<comment type="caution">
    <text evidence="8">The sequence shown here is derived from an EMBL/GenBank/DDBJ whole genome shotgun (WGS) entry which is preliminary data.</text>
</comment>
<comment type="catalytic activity">
    <reaction evidence="7">
        <text>a 4-hydroxy-3-methoxy-5-(all-trans-polyprenyl)benzoate + H(+) = a 2-methoxy-6-(all-trans-polyprenyl)phenol + CO2</text>
        <dbReference type="Rhea" id="RHEA:81179"/>
        <dbReference type="Rhea" id="RHEA-COMP:9551"/>
        <dbReference type="Rhea" id="RHEA-COMP:10931"/>
        <dbReference type="ChEBI" id="CHEBI:15378"/>
        <dbReference type="ChEBI" id="CHEBI:16526"/>
        <dbReference type="ChEBI" id="CHEBI:62731"/>
        <dbReference type="ChEBI" id="CHEBI:84443"/>
        <dbReference type="EC" id="4.1.1.130"/>
    </reaction>
</comment>
<evidence type="ECO:0000256" key="7">
    <source>
        <dbReference type="HAMAP-Rule" id="MF_03111"/>
    </source>
</evidence>
<sequence>MQAGVRTARPSLAAQRRHRASVAYAGHVPLNLFENGLLAVGSALASLNNPHRGDMIAVLSETTGGPFLERLRLQMLESPSGRQLLKERPRITSTSANLPELAQLPSGTLGKAYCDWLEWCKVTPDTRAPVRFIDDPELAYVMQRYRECHDFYHVITGFPVSVPAEIVVKWFELANMGLPVAALSAVFGPARLSSVARRRLFSTYVPWALRCGSTAKPLINVYWERLWSTPLADIKADLGINEPPISWRDYKKAGVWR</sequence>
<dbReference type="EMBL" id="BABT02000170">
    <property type="protein sequence ID" value="GAA99041.1"/>
    <property type="molecule type" value="Genomic_DNA"/>
</dbReference>
<dbReference type="eggNOG" id="KOG3244">
    <property type="taxonomic scope" value="Eukaryota"/>
</dbReference>
<dbReference type="PANTHER" id="PTHR12922">
    <property type="entry name" value="UBIQUINONE BIOSYNTHESIS PROTEIN"/>
    <property type="match status" value="1"/>
</dbReference>
<dbReference type="HOGENOM" id="CLU_061241_0_0_1"/>
<dbReference type="Pfam" id="PF05019">
    <property type="entry name" value="Coq4"/>
    <property type="match status" value="1"/>
</dbReference>
<evidence type="ECO:0000313" key="8">
    <source>
        <dbReference type="EMBL" id="GAA99041.1"/>
    </source>
</evidence>
<dbReference type="STRING" id="764103.G7E881"/>
<evidence type="ECO:0000256" key="1">
    <source>
        <dbReference type="ARBA" id="ARBA00022688"/>
    </source>
</evidence>
<dbReference type="InterPro" id="IPR007715">
    <property type="entry name" value="Coq4"/>
</dbReference>
<feature type="binding site" evidence="7">
    <location>
        <position position="150"/>
    </location>
    <ligand>
        <name>Zn(2+)</name>
        <dbReference type="ChEBI" id="CHEBI:29105"/>
    </ligand>
</feature>
<evidence type="ECO:0000256" key="2">
    <source>
        <dbReference type="ARBA" id="ARBA00022792"/>
    </source>
</evidence>
<dbReference type="GO" id="GO:0008270">
    <property type="term" value="F:zinc ion binding"/>
    <property type="evidence" value="ECO:0007669"/>
    <property type="project" value="UniProtKB-UniRule"/>
</dbReference>
<feature type="binding site" evidence="7">
    <location>
        <position position="149"/>
    </location>
    <ligand>
        <name>Zn(2+)</name>
        <dbReference type="ChEBI" id="CHEBI:29105"/>
    </ligand>
</feature>
<dbReference type="HAMAP" id="MF_03111">
    <property type="entry name" value="Coq4"/>
    <property type="match status" value="1"/>
</dbReference>
<comment type="subunit">
    <text evidence="7">Component of a multi-subunit COQ enzyme complex, composed of at least COQ3, COQ4, COQ5, COQ6, COQ7 and COQ9.</text>
</comment>
<evidence type="ECO:0000256" key="6">
    <source>
        <dbReference type="ARBA" id="ARBA00081568"/>
    </source>
</evidence>
<evidence type="ECO:0000256" key="5">
    <source>
        <dbReference type="ARBA" id="ARBA00023239"/>
    </source>
</evidence>
<organism evidence="8 9">
    <name type="scientific">Mixia osmundae (strain CBS 9802 / IAM 14324 / JCM 22182 / KY 12970)</name>
    <dbReference type="NCBI Taxonomy" id="764103"/>
    <lineage>
        <taxon>Eukaryota</taxon>
        <taxon>Fungi</taxon>
        <taxon>Dikarya</taxon>
        <taxon>Basidiomycota</taxon>
        <taxon>Pucciniomycotina</taxon>
        <taxon>Mixiomycetes</taxon>
        <taxon>Mixiales</taxon>
        <taxon>Mixiaceae</taxon>
        <taxon>Mixia</taxon>
    </lineage>
</organism>
<keyword evidence="9" id="KW-1185">Reference proteome</keyword>
<keyword evidence="5 7" id="KW-0456">Lyase</keyword>
<evidence type="ECO:0000313" key="9">
    <source>
        <dbReference type="Proteomes" id="UP000009131"/>
    </source>
</evidence>
<comment type="subcellular location">
    <subcellularLocation>
        <location evidence="7">Mitochondrion inner membrane</location>
        <topology evidence="7">Peripheral membrane protein</topology>
        <orientation evidence="7">Matrix side</orientation>
    </subcellularLocation>
</comment>
<comment type="function">
    <text evidence="7">Lyase that catalyzes the C1-decarboxylation of 4-hydroxy-3-methoxy-5-(all-trans-polyprenyl)benzoic acid into 2-methoxy-6-(all-trans-polyprenyl)phenol during ubiquinone biosynthesis.</text>
</comment>
<protein>
    <recommendedName>
        <fullName evidence="6">4-hydroxy-3-methoxy-5-polyprenylbenzoate decarboxylase</fullName>
    </recommendedName>
</protein>
<comment type="similarity">
    <text evidence="7">Belongs to the COQ4 family.</text>
</comment>
<keyword evidence="2 7" id="KW-0999">Mitochondrion inner membrane</keyword>
<keyword evidence="7" id="KW-0862">Zinc</keyword>
<comment type="cofactor">
    <cofactor evidence="7">
        <name>Zn(2+)</name>
        <dbReference type="ChEBI" id="CHEBI:29105"/>
    </cofactor>
</comment>
<dbReference type="PANTHER" id="PTHR12922:SF7">
    <property type="entry name" value="UBIQUINONE BIOSYNTHESIS PROTEIN COQ4 HOMOLOG, MITOCHONDRIAL"/>
    <property type="match status" value="1"/>
</dbReference>
<dbReference type="AlphaFoldDB" id="G7E881"/>
<evidence type="ECO:0000256" key="4">
    <source>
        <dbReference type="ARBA" id="ARBA00023136"/>
    </source>
</evidence>
<name>G7E881_MIXOS</name>
<keyword evidence="4 7" id="KW-0472">Membrane</keyword>
<evidence type="ECO:0000256" key="3">
    <source>
        <dbReference type="ARBA" id="ARBA00023128"/>
    </source>
</evidence>
<dbReference type="OrthoDB" id="4249at2759"/>
<reference evidence="8 9" key="1">
    <citation type="journal article" date="2011" name="J. Gen. Appl. Microbiol.">
        <title>Draft genome sequencing of the enigmatic basidiomycete Mixia osmundae.</title>
        <authorList>
            <person name="Nishida H."/>
            <person name="Nagatsuka Y."/>
            <person name="Sugiyama J."/>
        </authorList>
    </citation>
    <scope>NUCLEOTIDE SEQUENCE [LARGE SCALE GENOMIC DNA]</scope>
    <source>
        <strain evidence="9">CBS 9802 / IAM 14324 / JCM 22182 / KY 12970</strain>
    </source>
</reference>
<keyword evidence="7" id="KW-0479">Metal-binding</keyword>
<dbReference type="InterPro" id="IPR027540">
    <property type="entry name" value="Coq4_euk"/>
</dbReference>
<dbReference type="GO" id="GO:0120539">
    <property type="term" value="F:4-hydroxy-3-methoxy-5-polyprenylbenzoate decarboxylase activity"/>
    <property type="evidence" value="ECO:0007669"/>
    <property type="project" value="UniProtKB-EC"/>
</dbReference>
<comment type="pathway">
    <text evidence="7">Cofactor biosynthesis; ubiquinone biosynthesis.</text>
</comment>
<gene>
    <name evidence="8" type="primary">Mo05730</name>
    <name evidence="7" type="synonym">COQ4</name>
    <name evidence="8" type="ORF">E5Q_05730</name>
</gene>
<dbReference type="FunCoup" id="G7E881">
    <property type="interactions" value="285"/>
</dbReference>
<feature type="binding site" evidence="7">
    <location>
        <position position="165"/>
    </location>
    <ligand>
        <name>Zn(2+)</name>
        <dbReference type="ChEBI" id="CHEBI:29105"/>
    </ligand>
</feature>
<accession>G7E881</accession>
<keyword evidence="3 7" id="KW-0496">Mitochondrion</keyword>
<dbReference type="UniPathway" id="UPA00232"/>